<comment type="caution">
    <text evidence="3">The sequence shown here is derived from an EMBL/GenBank/DDBJ whole genome shotgun (WGS) entry which is preliminary data.</text>
</comment>
<dbReference type="Proteomes" id="UP000567179">
    <property type="component" value="Unassembled WGS sequence"/>
</dbReference>
<dbReference type="PANTHER" id="PTHR13799">
    <property type="entry name" value="NGG1 INTERACTING FACTOR 3"/>
    <property type="match status" value="1"/>
</dbReference>
<evidence type="ECO:0000313" key="4">
    <source>
        <dbReference type="Proteomes" id="UP000567179"/>
    </source>
</evidence>
<accession>A0A8H5AWM2</accession>
<comment type="similarity">
    <text evidence="1">Belongs to the GTP cyclohydrolase I type 2/NIF3 family.</text>
</comment>
<dbReference type="OrthoDB" id="3345469at2759"/>
<dbReference type="FunFam" id="3.40.1390.30:FF:000001">
    <property type="entry name" value="GTP cyclohydrolase 1 type 2"/>
    <property type="match status" value="1"/>
</dbReference>
<evidence type="ECO:0000256" key="1">
    <source>
        <dbReference type="ARBA" id="ARBA00006964"/>
    </source>
</evidence>
<reference evidence="3 4" key="1">
    <citation type="journal article" date="2020" name="ISME J.">
        <title>Uncovering the hidden diversity of litter-decomposition mechanisms in mushroom-forming fungi.</title>
        <authorList>
            <person name="Floudas D."/>
            <person name="Bentzer J."/>
            <person name="Ahren D."/>
            <person name="Johansson T."/>
            <person name="Persson P."/>
            <person name="Tunlid A."/>
        </authorList>
    </citation>
    <scope>NUCLEOTIDE SEQUENCE [LARGE SCALE GENOMIC DNA]</scope>
    <source>
        <strain evidence="3 4">CBS 101986</strain>
    </source>
</reference>
<dbReference type="NCBIfam" id="TIGR00486">
    <property type="entry name" value="YbgI_SA1388"/>
    <property type="match status" value="1"/>
</dbReference>
<evidence type="ECO:0000256" key="2">
    <source>
        <dbReference type="PIRSR" id="PIRSR602678-1"/>
    </source>
</evidence>
<keyword evidence="2" id="KW-0479">Metal-binding</keyword>
<feature type="binding site" evidence="2">
    <location>
        <position position="240"/>
    </location>
    <ligand>
        <name>a divalent metal cation</name>
        <dbReference type="ChEBI" id="CHEBI:60240"/>
        <label>1</label>
    </ligand>
</feature>
<feature type="binding site" evidence="2">
    <location>
        <position position="244"/>
    </location>
    <ligand>
        <name>a divalent metal cation</name>
        <dbReference type="ChEBI" id="CHEBI:60240"/>
        <label>1</label>
    </ligand>
</feature>
<evidence type="ECO:0000313" key="3">
    <source>
        <dbReference type="EMBL" id="KAF5311918.1"/>
    </source>
</evidence>
<sequence>MSGTPVLKSVMKAMERIAPVRLAESWDNVGLLLESPIQKKGKKILLTIDLTSAVLEESLKKDASVIVSYHPTIFRGLKSLTLADPIQTSLLKCAAHGISVYSPHTALDSVWGGINDWLAEGLMGGKEKGEIRSLLREKLNPTTGASEGGECRLVTLKEPIGVDVLEKRIKSHLNLSQIMVGYPLQAQSLTSPVRSIAICAGSGGSALSGQEADVYFTGEMQHHEVLAAVASGKHVILCGHTNTERGYLPVLAEKLKTEFASHDYNDQDMGEVEVLISQEDRHPLQFV</sequence>
<name>A0A8H5AWM2_9AGAR</name>
<dbReference type="InterPro" id="IPR036069">
    <property type="entry name" value="DUF34/NIF3_sf"/>
</dbReference>
<feature type="binding site" evidence="2">
    <location>
        <position position="108"/>
    </location>
    <ligand>
        <name>a divalent metal cation</name>
        <dbReference type="ChEBI" id="CHEBI:60240"/>
        <label>1</label>
    </ligand>
</feature>
<dbReference type="Pfam" id="PF01784">
    <property type="entry name" value="DUF34_NIF3"/>
    <property type="match status" value="1"/>
</dbReference>
<dbReference type="Gene3D" id="3.40.1390.30">
    <property type="entry name" value="NIF3 (NGG1p interacting factor 3)-like"/>
    <property type="match status" value="1"/>
</dbReference>
<gene>
    <name evidence="3" type="ORF">D9619_002426</name>
</gene>
<proteinExistence type="inferred from homology"/>
<dbReference type="GO" id="GO:0046872">
    <property type="term" value="F:metal ion binding"/>
    <property type="evidence" value="ECO:0007669"/>
    <property type="project" value="UniProtKB-KW"/>
</dbReference>
<protein>
    <submittedName>
        <fullName evidence="3">Uncharacterized protein</fullName>
    </submittedName>
</protein>
<organism evidence="3 4">
    <name type="scientific">Psilocybe cf. subviscida</name>
    <dbReference type="NCBI Taxonomy" id="2480587"/>
    <lineage>
        <taxon>Eukaryota</taxon>
        <taxon>Fungi</taxon>
        <taxon>Dikarya</taxon>
        <taxon>Basidiomycota</taxon>
        <taxon>Agaricomycotina</taxon>
        <taxon>Agaricomycetes</taxon>
        <taxon>Agaricomycetidae</taxon>
        <taxon>Agaricales</taxon>
        <taxon>Agaricineae</taxon>
        <taxon>Strophariaceae</taxon>
        <taxon>Psilocybe</taxon>
    </lineage>
</organism>
<dbReference type="SUPFAM" id="SSF102705">
    <property type="entry name" value="NIF3 (NGG1p interacting factor 3)-like"/>
    <property type="match status" value="1"/>
</dbReference>
<dbReference type="EMBL" id="JAACJJ010000056">
    <property type="protein sequence ID" value="KAF5311918.1"/>
    <property type="molecule type" value="Genomic_DNA"/>
</dbReference>
<dbReference type="AlphaFoldDB" id="A0A8H5AWM2"/>
<keyword evidence="4" id="KW-1185">Reference proteome</keyword>
<dbReference type="PANTHER" id="PTHR13799:SF13">
    <property type="entry name" value="NIF3-LIKE PROTEIN 1"/>
    <property type="match status" value="1"/>
</dbReference>
<dbReference type="InterPro" id="IPR002678">
    <property type="entry name" value="DUF34/NIF3"/>
</dbReference>
<feature type="binding site" evidence="2">
    <location>
        <position position="70"/>
    </location>
    <ligand>
        <name>a divalent metal cation</name>
        <dbReference type="ChEBI" id="CHEBI:60240"/>
        <label>1</label>
    </ligand>
</feature>
<dbReference type="GO" id="GO:0005739">
    <property type="term" value="C:mitochondrion"/>
    <property type="evidence" value="ECO:0007669"/>
    <property type="project" value="TreeGrafter"/>
</dbReference>